<evidence type="ECO:0000256" key="2">
    <source>
        <dbReference type="SAM" id="Phobius"/>
    </source>
</evidence>
<sequence>MAKRAKLTREQKLENHSASEQSRRDATLELEAELKELSGYKGSTEKRAILMGHIADWLGQIVRENDELEDMVLQVALEQSMSNVSRVISVEWLPPMANSSSSTLAKCESSIPPSLRPLVRAYLLGCATSIGPRLLGLLLQYGPRLTSQRKPANATRDTHRTQHDEPFLAALRRILARALDLHGFPAFCAALLPLRDILDRLAKDLSEKSRKRLSRWLACFIAAWLSLRLLQSKQSPSFTSTAAEPGSDELPGHLASKPVRYAGRTLDLTLFAVTRALDVIAGELWHRRRLRRQAAGQWTPVEAAISRLTDPAVFALSSGIVMWTWIYQPSRLPRAYDKWIRSAAAVDERLLEALRRCRAGELVYGRDTGQAPLLGAMCADYGWPREWGDPARSIPFPCEMVHMGCGPSCERHAASRFLRSFRWALTSYLPIALVLAASRSSSSSSRTSSSRTSSSLRALRHALLSAARSSTFLGAFIALFYYGVCLARTRLGPRVLGRDARARQRIDGGACVAAGCALCGWSILLESARRRGDVALFVAPRALAALLPRRYPADKQWRETLAFAASTAVVFACALENPRRVRGLIGALLGVVLGPRCDK</sequence>
<feature type="compositionally biased region" description="Basic and acidic residues" evidence="1">
    <location>
        <begin position="7"/>
        <end position="26"/>
    </location>
</feature>
<dbReference type="InterPro" id="IPR026749">
    <property type="entry name" value="Tmem135"/>
</dbReference>
<dbReference type="PANTHER" id="PTHR12459">
    <property type="entry name" value="TRANSMEMBRANE PROTEIN 135-RELATED"/>
    <property type="match status" value="1"/>
</dbReference>
<keyword evidence="2" id="KW-0812">Transmembrane</keyword>
<dbReference type="AlphaFoldDB" id="A0A446BYV5"/>
<feature type="transmembrane region" description="Helical" evidence="2">
    <location>
        <begin position="458"/>
        <end position="484"/>
    </location>
</feature>
<gene>
    <name evidence="3" type="ORF">TT172_LOCUS10090</name>
</gene>
<dbReference type="EMBL" id="OUUZ01000019">
    <property type="protein sequence ID" value="SPQ27671.1"/>
    <property type="molecule type" value="Genomic_DNA"/>
</dbReference>
<feature type="region of interest" description="Disordered" evidence="1">
    <location>
        <begin position="1"/>
        <end position="26"/>
    </location>
</feature>
<dbReference type="Proteomes" id="UP000289323">
    <property type="component" value="Unassembled WGS sequence"/>
</dbReference>
<evidence type="ECO:0000313" key="4">
    <source>
        <dbReference type="Proteomes" id="UP000289323"/>
    </source>
</evidence>
<keyword evidence="2" id="KW-1133">Transmembrane helix</keyword>
<evidence type="ECO:0000313" key="3">
    <source>
        <dbReference type="EMBL" id="SPQ27671.1"/>
    </source>
</evidence>
<proteinExistence type="predicted"/>
<protein>
    <submittedName>
        <fullName evidence="3">51824de0-e6f1-432a-9659-0e16dffc209f</fullName>
    </submittedName>
</protein>
<organism evidence="3 4">
    <name type="scientific">Thermothielavioides terrestris</name>
    <dbReference type="NCBI Taxonomy" id="2587410"/>
    <lineage>
        <taxon>Eukaryota</taxon>
        <taxon>Fungi</taxon>
        <taxon>Dikarya</taxon>
        <taxon>Ascomycota</taxon>
        <taxon>Pezizomycotina</taxon>
        <taxon>Sordariomycetes</taxon>
        <taxon>Sordariomycetidae</taxon>
        <taxon>Sordariales</taxon>
        <taxon>Chaetomiaceae</taxon>
        <taxon>Thermothielavioides</taxon>
    </lineage>
</organism>
<dbReference type="PANTHER" id="PTHR12459:SF15">
    <property type="entry name" value="TRANSMEMBRANE PROTEIN 135"/>
    <property type="match status" value="1"/>
</dbReference>
<name>A0A446BYV5_9PEZI</name>
<evidence type="ECO:0000256" key="1">
    <source>
        <dbReference type="SAM" id="MobiDB-lite"/>
    </source>
</evidence>
<reference evidence="3 4" key="1">
    <citation type="submission" date="2018-04" db="EMBL/GenBank/DDBJ databases">
        <authorList>
            <person name="Huttner S."/>
            <person name="Dainat J."/>
        </authorList>
    </citation>
    <scope>NUCLEOTIDE SEQUENCE [LARGE SCALE GENOMIC DNA]</scope>
</reference>
<feature type="transmembrane region" description="Helical" evidence="2">
    <location>
        <begin position="505"/>
        <end position="524"/>
    </location>
</feature>
<accession>A0A446BYV5</accession>
<keyword evidence="2" id="KW-0472">Membrane</keyword>